<dbReference type="FunFam" id="1.10.630.10:FF:000023">
    <property type="entry name" value="Cytochrome P450 family protein"/>
    <property type="match status" value="1"/>
</dbReference>
<comment type="caution">
    <text evidence="12">The sequence shown here is derived from an EMBL/GenBank/DDBJ whole genome shotgun (WGS) entry which is preliminary data.</text>
</comment>
<comment type="subcellular location">
    <subcellularLocation>
        <location evidence="1">Membrane</location>
    </subcellularLocation>
</comment>
<dbReference type="InterPro" id="IPR001128">
    <property type="entry name" value="Cyt_P450"/>
</dbReference>
<dbReference type="GO" id="GO:0016020">
    <property type="term" value="C:membrane"/>
    <property type="evidence" value="ECO:0007669"/>
    <property type="project" value="UniProtKB-SubCell"/>
</dbReference>
<dbReference type="SUPFAM" id="SSF48264">
    <property type="entry name" value="Cytochrome P450"/>
    <property type="match status" value="1"/>
</dbReference>
<dbReference type="Proteomes" id="UP001386955">
    <property type="component" value="Unassembled WGS sequence"/>
</dbReference>
<dbReference type="GO" id="GO:0004497">
    <property type="term" value="F:monooxygenase activity"/>
    <property type="evidence" value="ECO:0007669"/>
    <property type="project" value="UniProtKB-KW"/>
</dbReference>
<dbReference type="GO" id="GO:0020037">
    <property type="term" value="F:heme binding"/>
    <property type="evidence" value="ECO:0007669"/>
    <property type="project" value="InterPro"/>
</dbReference>
<evidence type="ECO:0000256" key="4">
    <source>
        <dbReference type="ARBA" id="ARBA00022723"/>
    </source>
</evidence>
<evidence type="ECO:0000256" key="6">
    <source>
        <dbReference type="ARBA" id="ARBA00023004"/>
    </source>
</evidence>
<evidence type="ECO:0000256" key="10">
    <source>
        <dbReference type="RuleBase" id="RU000461"/>
    </source>
</evidence>
<sequence length="506" mass="57788">MRFVLNWTPHQTLNMVMNVFWLFIFVMTLKLLFFGKRLKNPPPSVPSLPIIGNLHQLKSPIHHTFHALSQKYGPIFSLRFGSQSVLVVSSASAAEECFTKNDIIFANRFRSIKTKYLGYNHTIITASSYGDHWRNLRRISSLEILSNHRLNSFMGIRKDESMKMLRKLARDSDKDFKKVQLRSVFAELTFNTIMRMVCGKRYYGDDHDGTNAEEAHKFRTVMNEMSQLGLGSNLVDFVPVLRFFDFRGHKKIRSVAEKLDALFQGLIDEHRNRTQSLNTMIDHLLSSQESQPEYYTDQIIKGLIMALIVAGTETSATTLEWAMSNLLNHPKVLEKARIELDTQVGQEHLIEEGDVAKLQYLQNIISETLRLHPPVPMLLPHFSSEDCTVGGYDVSQNTILMVNAWAIHRDPELWPDPTSFKPERFENGPVEAHKLIPFGLGRRACPGTGLAQRTLGLTLGLLIQCFEWKRISTEKVDMTEGWGTIVCKATPLEAQCKARPIINKIF</sequence>
<dbReference type="EMBL" id="JAYMYS010000002">
    <property type="protein sequence ID" value="KAK7406499.1"/>
    <property type="molecule type" value="Genomic_DNA"/>
</dbReference>
<evidence type="ECO:0000313" key="12">
    <source>
        <dbReference type="EMBL" id="KAK7406499.1"/>
    </source>
</evidence>
<dbReference type="InterPro" id="IPR050651">
    <property type="entry name" value="Plant_Cytochrome_P450_Monoox"/>
</dbReference>
<protein>
    <recommendedName>
        <fullName evidence="14">Cytochrome P450</fullName>
    </recommendedName>
</protein>
<evidence type="ECO:0000256" key="3">
    <source>
        <dbReference type="ARBA" id="ARBA00022617"/>
    </source>
</evidence>
<gene>
    <name evidence="12" type="ORF">VNO78_08126</name>
</gene>
<dbReference type="PROSITE" id="PS00086">
    <property type="entry name" value="CYTOCHROME_P450"/>
    <property type="match status" value="1"/>
</dbReference>
<dbReference type="Gene3D" id="1.10.630.10">
    <property type="entry name" value="Cytochrome P450"/>
    <property type="match status" value="1"/>
</dbReference>
<evidence type="ECO:0000256" key="2">
    <source>
        <dbReference type="ARBA" id="ARBA00010617"/>
    </source>
</evidence>
<dbReference type="GO" id="GO:0005506">
    <property type="term" value="F:iron ion binding"/>
    <property type="evidence" value="ECO:0007669"/>
    <property type="project" value="InterPro"/>
</dbReference>
<keyword evidence="5 10" id="KW-0560">Oxidoreductase</keyword>
<reference evidence="12 13" key="1">
    <citation type="submission" date="2024-01" db="EMBL/GenBank/DDBJ databases">
        <title>The genomes of 5 underutilized Papilionoideae crops provide insights into root nodulation and disease resistanc.</title>
        <authorList>
            <person name="Jiang F."/>
        </authorList>
    </citation>
    <scope>NUCLEOTIDE SEQUENCE [LARGE SCALE GENOMIC DNA]</scope>
    <source>
        <strain evidence="12">DUOXIRENSHENG_FW03</strain>
        <tissue evidence="12">Leaves</tissue>
    </source>
</reference>
<evidence type="ECO:0000256" key="9">
    <source>
        <dbReference type="PIRSR" id="PIRSR602401-1"/>
    </source>
</evidence>
<keyword evidence="13" id="KW-1185">Reference proteome</keyword>
<evidence type="ECO:0008006" key="14">
    <source>
        <dbReference type="Google" id="ProtNLM"/>
    </source>
</evidence>
<evidence type="ECO:0000256" key="11">
    <source>
        <dbReference type="SAM" id="Phobius"/>
    </source>
</evidence>
<dbReference type="Pfam" id="PF00067">
    <property type="entry name" value="p450"/>
    <property type="match status" value="1"/>
</dbReference>
<comment type="cofactor">
    <cofactor evidence="9">
        <name>heme</name>
        <dbReference type="ChEBI" id="CHEBI:30413"/>
    </cofactor>
</comment>
<dbReference type="PRINTS" id="PR00385">
    <property type="entry name" value="P450"/>
</dbReference>
<accession>A0AAN9SXD7</accession>
<evidence type="ECO:0000256" key="8">
    <source>
        <dbReference type="ARBA" id="ARBA00023136"/>
    </source>
</evidence>
<name>A0AAN9SXD7_PSOTE</name>
<feature type="binding site" description="axial binding residue" evidence="9">
    <location>
        <position position="445"/>
    </location>
    <ligand>
        <name>heme</name>
        <dbReference type="ChEBI" id="CHEBI:30413"/>
    </ligand>
    <ligandPart>
        <name>Fe</name>
        <dbReference type="ChEBI" id="CHEBI:18248"/>
    </ligandPart>
</feature>
<evidence type="ECO:0000256" key="1">
    <source>
        <dbReference type="ARBA" id="ARBA00004370"/>
    </source>
</evidence>
<dbReference type="InterPro" id="IPR017972">
    <property type="entry name" value="Cyt_P450_CS"/>
</dbReference>
<keyword evidence="8 11" id="KW-0472">Membrane</keyword>
<dbReference type="InterPro" id="IPR002401">
    <property type="entry name" value="Cyt_P450_E_grp-I"/>
</dbReference>
<keyword evidence="7 10" id="KW-0503">Monooxygenase</keyword>
<feature type="transmembrane region" description="Helical" evidence="11">
    <location>
        <begin position="12"/>
        <end position="33"/>
    </location>
</feature>
<dbReference type="InterPro" id="IPR036396">
    <property type="entry name" value="Cyt_P450_sf"/>
</dbReference>
<dbReference type="PRINTS" id="PR00463">
    <property type="entry name" value="EP450I"/>
</dbReference>
<keyword evidence="11" id="KW-1133">Transmembrane helix</keyword>
<comment type="similarity">
    <text evidence="2 10">Belongs to the cytochrome P450 family.</text>
</comment>
<dbReference type="CDD" id="cd20653">
    <property type="entry name" value="CYP81"/>
    <property type="match status" value="1"/>
</dbReference>
<keyword evidence="11" id="KW-0812">Transmembrane</keyword>
<keyword evidence="4 9" id="KW-0479">Metal-binding</keyword>
<organism evidence="12 13">
    <name type="scientific">Psophocarpus tetragonolobus</name>
    <name type="common">Winged bean</name>
    <name type="synonym">Dolichos tetragonolobus</name>
    <dbReference type="NCBI Taxonomy" id="3891"/>
    <lineage>
        <taxon>Eukaryota</taxon>
        <taxon>Viridiplantae</taxon>
        <taxon>Streptophyta</taxon>
        <taxon>Embryophyta</taxon>
        <taxon>Tracheophyta</taxon>
        <taxon>Spermatophyta</taxon>
        <taxon>Magnoliopsida</taxon>
        <taxon>eudicotyledons</taxon>
        <taxon>Gunneridae</taxon>
        <taxon>Pentapetalae</taxon>
        <taxon>rosids</taxon>
        <taxon>fabids</taxon>
        <taxon>Fabales</taxon>
        <taxon>Fabaceae</taxon>
        <taxon>Papilionoideae</taxon>
        <taxon>50 kb inversion clade</taxon>
        <taxon>NPAAA clade</taxon>
        <taxon>indigoferoid/millettioid clade</taxon>
        <taxon>Phaseoleae</taxon>
        <taxon>Psophocarpus</taxon>
    </lineage>
</organism>
<evidence type="ECO:0000313" key="13">
    <source>
        <dbReference type="Proteomes" id="UP001386955"/>
    </source>
</evidence>
<proteinExistence type="inferred from homology"/>
<evidence type="ECO:0000256" key="5">
    <source>
        <dbReference type="ARBA" id="ARBA00023002"/>
    </source>
</evidence>
<keyword evidence="3 9" id="KW-0349">Heme</keyword>
<dbReference type="AlphaFoldDB" id="A0AAN9SXD7"/>
<keyword evidence="6 9" id="KW-0408">Iron</keyword>
<dbReference type="PANTHER" id="PTHR47947">
    <property type="entry name" value="CYTOCHROME P450 82C3-RELATED"/>
    <property type="match status" value="1"/>
</dbReference>
<dbReference type="PANTHER" id="PTHR47947:SF24">
    <property type="entry name" value="ISOFLAVONE 2'-HYDROXYLASE-LIKE"/>
    <property type="match status" value="1"/>
</dbReference>
<dbReference type="GO" id="GO:0016705">
    <property type="term" value="F:oxidoreductase activity, acting on paired donors, with incorporation or reduction of molecular oxygen"/>
    <property type="evidence" value="ECO:0007669"/>
    <property type="project" value="InterPro"/>
</dbReference>
<evidence type="ECO:0000256" key="7">
    <source>
        <dbReference type="ARBA" id="ARBA00023033"/>
    </source>
</evidence>